<protein>
    <submittedName>
        <fullName evidence="1">Uncharacterized protein</fullName>
    </submittedName>
</protein>
<dbReference type="InterPro" id="IPR036249">
    <property type="entry name" value="Thioredoxin-like_sf"/>
</dbReference>
<reference evidence="1" key="1">
    <citation type="journal article" date="2011" name="BMC Genomics">
        <title>Shotgun sequencing of Yersinia enterocolitica strain W22703 (biotype 2, serotype O:9): genomic evidence for oscillation between invertebrates and mammals.</title>
        <authorList>
            <person name="Fuchs T.M."/>
            <person name="Brandt K."/>
            <person name="Starke M."/>
            <person name="Rattei T."/>
        </authorList>
    </citation>
    <scope>NUCLEOTIDE SEQUENCE</scope>
</reference>
<organism evidence="1">
    <name type="scientific">Yersinia enterocolitica W22703</name>
    <dbReference type="NCBI Taxonomy" id="913028"/>
    <lineage>
        <taxon>Bacteria</taxon>
        <taxon>Pseudomonadati</taxon>
        <taxon>Pseudomonadota</taxon>
        <taxon>Gammaproteobacteria</taxon>
        <taxon>Enterobacterales</taxon>
        <taxon>Yersiniaceae</taxon>
        <taxon>Yersinia</taxon>
    </lineage>
</organism>
<dbReference type="AlphaFoldDB" id="F4N172"/>
<dbReference type="EMBL" id="FR718673">
    <property type="protein sequence ID" value="CBX71830.1"/>
    <property type="molecule type" value="Genomic_DNA"/>
</dbReference>
<proteinExistence type="predicted"/>
<dbReference type="GO" id="GO:0004601">
    <property type="term" value="F:peroxidase activity"/>
    <property type="evidence" value="ECO:0007669"/>
    <property type="project" value="UniProtKB-KW"/>
</dbReference>
<keyword evidence="1" id="KW-0575">Peroxidase</keyword>
<dbReference type="SUPFAM" id="SSF52833">
    <property type="entry name" value="Thioredoxin-like"/>
    <property type="match status" value="1"/>
</dbReference>
<keyword evidence="1" id="KW-0560">Oxidoreductase</keyword>
<dbReference type="GO" id="GO:0016746">
    <property type="term" value="F:acyltransferase activity"/>
    <property type="evidence" value="ECO:0007669"/>
    <property type="project" value="UniProtKB-KW"/>
</dbReference>
<keyword evidence="1" id="KW-0012">Acyltransferase</keyword>
<accession>F4N172</accession>
<sequence length="82" mass="9204">MFTSQEGKKVPQVAFHTRQGDQWVDVTTDELFNNKTVIVFSLPGAFTRLVLPAICRVITNWPVCLNSTVLIAFCVCRSMILS</sequence>
<keyword evidence="1" id="KW-0808">Transferase</keyword>
<evidence type="ECO:0000313" key="1">
    <source>
        <dbReference type="EMBL" id="CBX71830.1"/>
    </source>
</evidence>
<gene>
    <name evidence="1" type="ORF">YEW_AP03100</name>
</gene>
<dbReference type="Gene3D" id="3.40.30.10">
    <property type="entry name" value="Glutaredoxin"/>
    <property type="match status" value="1"/>
</dbReference>
<name>F4N172_YEREN</name>